<sequence length="425" mass="47674">MEPIEQQTAGASGFWRRTPAYVPSEVSVHFSGSVSAALPKAEKQIAATTEKQQPQAHSTSPGSPQNKKDEAGQTGAEKSADSSARCSNGCSNHGDDGFSDAAQQRFHAVVTESNVDLGQLQRLSWKGIPGRYRSTAWQLLLGYLPLNKRRREPTLQRKRKEYDDMVRQTFGRGEGALDRALWHQIRIDVPRTTGGSEIFRSERVQRSLERILYCWAARHPASGYVQGINDLLTPFVSVFLEPHLEEHTATAAEALGDDVAAAAEADSFWCLTRLLDGIQDNYTHAQPGVLRQIVKMKELVARIDAPLAQHLAAEGVEFMQFAFRWINCLLLRELSLPNTVRMWDTCLAEPDGFSSFHTYLCAAFLLRWSRSLLTMDFQQIIVFLQRPPTDAWRAEDVELLLSEAYMYKCLYHGSPSHYATTAVRS</sequence>
<dbReference type="Gene3D" id="1.10.472.80">
    <property type="entry name" value="Ypt/Rab-GAP domain of gyp1p, domain 3"/>
    <property type="match status" value="1"/>
</dbReference>
<evidence type="ECO:0000313" key="4">
    <source>
        <dbReference type="EMBL" id="KAJ2803043.1"/>
    </source>
</evidence>
<keyword evidence="5" id="KW-1185">Reference proteome</keyword>
<dbReference type="GO" id="GO:0005794">
    <property type="term" value="C:Golgi apparatus"/>
    <property type="evidence" value="ECO:0007669"/>
    <property type="project" value="TreeGrafter"/>
</dbReference>
<comment type="caution">
    <text evidence="4">The sequence shown here is derived from an EMBL/GenBank/DDBJ whole genome shotgun (WGS) entry which is preliminary data.</text>
</comment>
<proteinExistence type="predicted"/>
<protein>
    <submittedName>
        <fullName evidence="4">GTPase-activating protein</fullName>
    </submittedName>
</protein>
<dbReference type="Pfam" id="PF00566">
    <property type="entry name" value="RabGAP-TBC"/>
    <property type="match status" value="1"/>
</dbReference>
<evidence type="ECO:0000259" key="3">
    <source>
        <dbReference type="PROSITE" id="PS50086"/>
    </source>
</evidence>
<keyword evidence="1" id="KW-0343">GTPase activation</keyword>
<feature type="region of interest" description="Disordered" evidence="2">
    <location>
        <begin position="41"/>
        <end position="90"/>
    </location>
</feature>
<dbReference type="PROSITE" id="PS50086">
    <property type="entry name" value="TBC_RABGAP"/>
    <property type="match status" value="1"/>
</dbReference>
<dbReference type="PANTHER" id="PTHR22957">
    <property type="entry name" value="TBC1 DOMAIN FAMILY MEMBER GTPASE-ACTIVATING PROTEIN"/>
    <property type="match status" value="1"/>
</dbReference>
<name>A0A9W8HUF3_9FUNG</name>
<evidence type="ECO:0000256" key="2">
    <source>
        <dbReference type="SAM" id="MobiDB-lite"/>
    </source>
</evidence>
<feature type="domain" description="Rab-GAP TBC" evidence="3">
    <location>
        <begin position="127"/>
        <end position="350"/>
    </location>
</feature>
<dbReference type="GO" id="GO:0005096">
    <property type="term" value="F:GTPase activator activity"/>
    <property type="evidence" value="ECO:0007669"/>
    <property type="project" value="UniProtKB-KW"/>
</dbReference>
<reference evidence="4" key="1">
    <citation type="submission" date="2022-07" db="EMBL/GenBank/DDBJ databases">
        <title>Phylogenomic reconstructions and comparative analyses of Kickxellomycotina fungi.</title>
        <authorList>
            <person name="Reynolds N.K."/>
            <person name="Stajich J.E."/>
            <person name="Barry K."/>
            <person name="Grigoriev I.V."/>
            <person name="Crous P."/>
            <person name="Smith M.E."/>
        </authorList>
    </citation>
    <scope>NUCLEOTIDE SEQUENCE</scope>
    <source>
        <strain evidence="4">NRRL 1565</strain>
    </source>
</reference>
<dbReference type="InterPro" id="IPR035969">
    <property type="entry name" value="Rab-GAP_TBC_sf"/>
</dbReference>
<feature type="compositionally biased region" description="Polar residues" evidence="2">
    <location>
        <begin position="46"/>
        <end position="65"/>
    </location>
</feature>
<dbReference type="InterPro" id="IPR000195">
    <property type="entry name" value="Rab-GAP-TBC_dom"/>
</dbReference>
<feature type="compositionally biased region" description="Polar residues" evidence="2">
    <location>
        <begin position="81"/>
        <end position="90"/>
    </location>
</feature>
<dbReference type="FunFam" id="1.10.8.270:FF:000004">
    <property type="entry name" value="TBC1 domain family, member 22B"/>
    <property type="match status" value="1"/>
</dbReference>
<gene>
    <name evidence="4" type="primary">GYP1</name>
    <name evidence="4" type="ORF">H4R20_003047</name>
</gene>
<dbReference type="OrthoDB" id="26371at2759"/>
<dbReference type="Gene3D" id="1.10.10.750">
    <property type="entry name" value="Ypt/Rab-GAP domain of gyp1p, domain 1"/>
    <property type="match status" value="1"/>
</dbReference>
<evidence type="ECO:0000313" key="5">
    <source>
        <dbReference type="Proteomes" id="UP001140094"/>
    </source>
</evidence>
<evidence type="ECO:0000256" key="1">
    <source>
        <dbReference type="ARBA" id="ARBA00022468"/>
    </source>
</evidence>
<dbReference type="Gene3D" id="1.10.8.270">
    <property type="entry name" value="putative rabgap domain of human tbc1 domain family member 14 like domains"/>
    <property type="match status" value="1"/>
</dbReference>
<dbReference type="EMBL" id="JANBUO010000577">
    <property type="protein sequence ID" value="KAJ2803043.1"/>
    <property type="molecule type" value="Genomic_DNA"/>
</dbReference>
<dbReference type="PANTHER" id="PTHR22957:SF26">
    <property type="entry name" value="LD44506P"/>
    <property type="match status" value="1"/>
</dbReference>
<dbReference type="FunFam" id="1.10.472.80:FF:000001">
    <property type="entry name" value="TBC1 domain family member 22B"/>
    <property type="match status" value="1"/>
</dbReference>
<dbReference type="AlphaFoldDB" id="A0A9W8HUF3"/>
<dbReference type="GO" id="GO:0071889">
    <property type="term" value="F:14-3-3 protein binding"/>
    <property type="evidence" value="ECO:0007669"/>
    <property type="project" value="UniProtKB-ARBA"/>
</dbReference>
<organism evidence="4 5">
    <name type="scientific">Coemansia guatemalensis</name>
    <dbReference type="NCBI Taxonomy" id="2761395"/>
    <lineage>
        <taxon>Eukaryota</taxon>
        <taxon>Fungi</taxon>
        <taxon>Fungi incertae sedis</taxon>
        <taxon>Zoopagomycota</taxon>
        <taxon>Kickxellomycotina</taxon>
        <taxon>Kickxellomycetes</taxon>
        <taxon>Kickxellales</taxon>
        <taxon>Kickxellaceae</taxon>
        <taxon>Coemansia</taxon>
    </lineage>
</organism>
<dbReference type="Proteomes" id="UP001140094">
    <property type="component" value="Unassembled WGS sequence"/>
</dbReference>
<accession>A0A9W8HUF3</accession>
<dbReference type="SUPFAM" id="SSF47923">
    <property type="entry name" value="Ypt/Rab-GAP domain of gyp1p"/>
    <property type="match status" value="2"/>
</dbReference>
<dbReference type="SMART" id="SM00164">
    <property type="entry name" value="TBC"/>
    <property type="match status" value="1"/>
</dbReference>